<proteinExistence type="predicted"/>
<feature type="transmembrane region" description="Helical" evidence="1">
    <location>
        <begin position="102"/>
        <end position="123"/>
    </location>
</feature>
<name>Q5FHY7_LACAC</name>
<dbReference type="OrthoDB" id="2326977at2"/>
<dbReference type="AlphaFoldDB" id="Q5FHY7"/>
<evidence type="ECO:0000313" key="3">
    <source>
        <dbReference type="Proteomes" id="UP000006381"/>
    </source>
</evidence>
<feature type="transmembrane region" description="Helical" evidence="1">
    <location>
        <begin position="169"/>
        <end position="185"/>
    </location>
</feature>
<dbReference type="RefSeq" id="WP_003549596.1">
    <property type="nucleotide sequence ID" value="NC_006814.3"/>
</dbReference>
<dbReference type="STRING" id="272621.LBA1889"/>
<protein>
    <submittedName>
        <fullName evidence="2">Uncharacterized protein</fullName>
    </submittedName>
</protein>
<dbReference type="eggNOG" id="ENOG50309M9">
    <property type="taxonomic scope" value="Bacteria"/>
</dbReference>
<evidence type="ECO:0000256" key="1">
    <source>
        <dbReference type="SAM" id="Phobius"/>
    </source>
</evidence>
<dbReference type="HOGENOM" id="CLU_112417_0_0_9"/>
<sequence length="213" mass="24266">MNGNIDDHMNQKELAHWMRMRKYRKQILIGEFIYVFILLMALIYNFAIFMHLVVFQGIAISAYLVIGWIFAKDDTAVKLKKRDTLWETITSIRINRLFFVRLFETAVFGVILGVAINFCFKLTNDIFQSPTKLQSSSLVENIALYEDFFPIIILCIVAISVLFAAKKQIKISSVISVVVLLIIAFTRSDMLVQALIGIVGSIAAFILAFQSKL</sequence>
<feature type="transmembrane region" description="Helical" evidence="1">
    <location>
        <begin position="191"/>
        <end position="209"/>
    </location>
</feature>
<feature type="transmembrane region" description="Helical" evidence="1">
    <location>
        <begin position="53"/>
        <end position="71"/>
    </location>
</feature>
<dbReference type="GeneID" id="93290975"/>
<gene>
    <name evidence="2" type="ordered locus">LBA1889</name>
</gene>
<dbReference type="BioCyc" id="LACI272621:G1G49-1841-MONOMER"/>
<feature type="transmembrane region" description="Helical" evidence="1">
    <location>
        <begin position="143"/>
        <end position="162"/>
    </location>
</feature>
<dbReference type="KEGG" id="lac:LBA1889"/>
<keyword evidence="1" id="KW-1133">Transmembrane helix</keyword>
<dbReference type="Proteomes" id="UP000006381">
    <property type="component" value="Chromosome"/>
</dbReference>
<feature type="transmembrane region" description="Helical" evidence="1">
    <location>
        <begin position="27"/>
        <end position="47"/>
    </location>
</feature>
<keyword evidence="1" id="KW-0472">Membrane</keyword>
<evidence type="ECO:0000313" key="2">
    <source>
        <dbReference type="EMBL" id="AAV43687.1"/>
    </source>
</evidence>
<keyword evidence="3" id="KW-1185">Reference proteome</keyword>
<organism evidence="3">
    <name type="scientific">Lactobacillus acidophilus (strain ATCC 700396 / NCK56 / N2 / NCFM)</name>
    <dbReference type="NCBI Taxonomy" id="272621"/>
    <lineage>
        <taxon>Bacteria</taxon>
        <taxon>Bacillati</taxon>
        <taxon>Bacillota</taxon>
        <taxon>Bacilli</taxon>
        <taxon>Lactobacillales</taxon>
        <taxon>Lactobacillaceae</taxon>
        <taxon>Lactobacillus</taxon>
    </lineage>
</organism>
<accession>Q5FHY7</accession>
<keyword evidence="1" id="KW-0812">Transmembrane</keyword>
<dbReference type="EMBL" id="CP000033">
    <property type="protein sequence ID" value="AAV43687.1"/>
    <property type="molecule type" value="Genomic_DNA"/>
</dbReference>
<reference evidence="2 3" key="1">
    <citation type="journal article" date="2005" name="Proc. Natl. Acad. Sci. U.S.A.">
        <title>Complete genome sequence of the probiotic lactic acid bacterium Lactobacillus acidophilus NCFM.</title>
        <authorList>
            <person name="Altermann E."/>
            <person name="Russell W.M."/>
            <person name="Azcarate-Peril M.A."/>
            <person name="Barrangou R."/>
            <person name="Buck B.L."/>
            <person name="McAuliffe O."/>
            <person name="Souther N."/>
            <person name="Dobson A."/>
            <person name="Duong T."/>
            <person name="Callanan M."/>
            <person name="Lick S."/>
            <person name="Hamrick A."/>
            <person name="Cano R."/>
            <person name="Klaenhammer T.R."/>
        </authorList>
    </citation>
    <scope>NUCLEOTIDE SEQUENCE [LARGE SCALE GENOMIC DNA]</scope>
    <source>
        <strain evidence="3">ATCC 700396 / NCK56 / N2 / NCFM</strain>
    </source>
</reference>
<dbReference type="PATRIC" id="fig|272621.13.peg.1795"/>